<comment type="function">
    <text evidence="10">Lyase that catalyzes the covalent linking of the heme group to the cytochrome C apoprotein to produce the mature functional cytochrome.</text>
</comment>
<keyword evidence="6 10" id="KW-0408">Iron</keyword>
<organism evidence="12">
    <name type="scientific">Microbotryum lychnidis-dioicae (strain p1A1 Lamole / MvSl-1064)</name>
    <name type="common">Anther smut fungus</name>
    <dbReference type="NCBI Taxonomy" id="683840"/>
    <lineage>
        <taxon>Eukaryota</taxon>
        <taxon>Fungi</taxon>
        <taxon>Dikarya</taxon>
        <taxon>Basidiomycota</taxon>
        <taxon>Pucciniomycotina</taxon>
        <taxon>Microbotryomycetes</taxon>
        <taxon>Microbotryales</taxon>
        <taxon>Microbotryaceae</taxon>
        <taxon>Microbotryum</taxon>
    </lineage>
</organism>
<evidence type="ECO:0000256" key="4">
    <source>
        <dbReference type="ARBA" id="ARBA00022723"/>
    </source>
</evidence>
<gene>
    <name evidence="12" type="ORF">MVLG_05077</name>
</gene>
<dbReference type="PANTHER" id="PTHR12743:SF3">
    <property type="entry name" value="HOLOCYTOCHROME-C SYNTHASE"/>
    <property type="match status" value="1"/>
</dbReference>
<evidence type="ECO:0000256" key="9">
    <source>
        <dbReference type="ARBA" id="ARBA00023239"/>
    </source>
</evidence>
<keyword evidence="7 10" id="KW-0496">Mitochondrion</keyword>
<dbReference type="GO" id="GO:0004408">
    <property type="term" value="F:holocytochrome-c synthase activity"/>
    <property type="evidence" value="ECO:0007669"/>
    <property type="project" value="UniProtKB-EC"/>
</dbReference>
<dbReference type="GO" id="GO:0046872">
    <property type="term" value="F:metal ion binding"/>
    <property type="evidence" value="ECO:0007669"/>
    <property type="project" value="UniProtKB-KW"/>
</dbReference>
<dbReference type="EMBL" id="AEIJ01000503">
    <property type="status" value="NOT_ANNOTATED_CDS"/>
    <property type="molecule type" value="Genomic_DNA"/>
</dbReference>
<evidence type="ECO:0000256" key="8">
    <source>
        <dbReference type="ARBA" id="ARBA00023136"/>
    </source>
</evidence>
<dbReference type="InterPro" id="IPR000511">
    <property type="entry name" value="Holocyt_c/c1_synthase"/>
</dbReference>
<name>U5HD60_USTV1</name>
<evidence type="ECO:0000256" key="7">
    <source>
        <dbReference type="ARBA" id="ARBA00023128"/>
    </source>
</evidence>
<proteinExistence type="inferred from homology"/>
<sequence length="333" mass="36397">MGAAQSSSTSDPTTSASKPSALPAGCPMHEPFKVSVAVDELVATKDSPQPTSCPVDHASLQRLSGTTPRTRPQGEFNPTNNIPELAQARSPGQKMALPLERTMSSIPKPSAGAGSAAGPSACPVAHGSGDSAPAPTKPGQWEYPSPQQFYNALVRKGWETPEESVEIMVDIHNWINEEAWAQVRRWEEKHDGGSRSMLARFQGRPQDLSPKARYHLMMGKLFPNYYGSVKPFDRHDWLVHRPIPRDSSSGFTAPSSTQNYTEHRYVIDYYSLPEDAQGNPVFSLDVRPAVDSIEAVQDRLAEWWKVKKEAWMSGSAASVSTPDSSPGVRVQES</sequence>
<reference evidence="12 14" key="3">
    <citation type="journal article" date="2015" name="BMC Genomics">
        <title>Sex and parasites: genomic and transcriptomic analysis of Microbotryum lychnidis-dioicae, the biotrophic and plant-castrating anther smut fungus.</title>
        <authorList>
            <person name="Perlin M.H."/>
            <person name="Amselem J."/>
            <person name="Fontanillas E."/>
            <person name="Toh S.S."/>
            <person name="Chen Z."/>
            <person name="Goldberg J."/>
            <person name="Duplessis S."/>
            <person name="Henrissat B."/>
            <person name="Young S."/>
            <person name="Zeng Q."/>
            <person name="Aguileta G."/>
            <person name="Petit E."/>
            <person name="Badouin H."/>
            <person name="Andrews J."/>
            <person name="Razeeq D."/>
            <person name="Gabaldon T."/>
            <person name="Quesneville H."/>
            <person name="Giraud T."/>
            <person name="Hood M.E."/>
            <person name="Schultz D.J."/>
            <person name="Cuomo C.A."/>
        </authorList>
    </citation>
    <scope>NUCLEOTIDE SEQUENCE [LARGE SCALE GENOMIC DNA]</scope>
    <source>
        <strain evidence="12">P1A1 Lamole</strain>
        <strain evidence="14">p1A1 Lamole</strain>
    </source>
</reference>
<dbReference type="HOGENOM" id="CLU_048602_0_1_1"/>
<keyword evidence="14" id="KW-1185">Reference proteome</keyword>
<evidence type="ECO:0000256" key="5">
    <source>
        <dbReference type="ARBA" id="ARBA00022792"/>
    </source>
</evidence>
<protein>
    <recommendedName>
        <fullName evidence="10">Holocytochrome c-type synthase</fullName>
        <ecNumber evidence="10">4.4.1.17</ecNumber>
    </recommendedName>
</protein>
<dbReference type="EC" id="4.4.1.17" evidence="10"/>
<feature type="region of interest" description="Disordered" evidence="11">
    <location>
        <begin position="43"/>
        <end position="92"/>
    </location>
</feature>
<evidence type="ECO:0000256" key="2">
    <source>
        <dbReference type="ARBA" id="ARBA00007255"/>
    </source>
</evidence>
<evidence type="ECO:0000313" key="14">
    <source>
        <dbReference type="Proteomes" id="UP000017200"/>
    </source>
</evidence>
<accession>U5HD60</accession>
<dbReference type="InParanoid" id="U5HD60"/>
<evidence type="ECO:0000256" key="10">
    <source>
        <dbReference type="RuleBase" id="RU363130"/>
    </source>
</evidence>
<dbReference type="FunCoup" id="U5HD60">
    <property type="interactions" value="151"/>
</dbReference>
<feature type="compositionally biased region" description="Low complexity" evidence="11">
    <location>
        <begin position="104"/>
        <end position="121"/>
    </location>
</feature>
<reference evidence="14" key="1">
    <citation type="submission" date="2010-11" db="EMBL/GenBank/DDBJ databases">
        <title>The genome sequence of Microbotryum violaceum strain p1A1 Lamole.</title>
        <authorList>
            <person name="Cuomo C."/>
            <person name="Perlin M."/>
            <person name="Young S.K."/>
            <person name="Zeng Q."/>
            <person name="Gargeya S."/>
            <person name="Alvarado L."/>
            <person name="Berlin A."/>
            <person name="Chapman S.B."/>
            <person name="Chen Z."/>
            <person name="Freedman E."/>
            <person name="Gellesch M."/>
            <person name="Goldberg J."/>
            <person name="Griggs A."/>
            <person name="Gujja S."/>
            <person name="Heilman E."/>
            <person name="Heiman D."/>
            <person name="Howarth C."/>
            <person name="Mehta T."/>
            <person name="Neiman D."/>
            <person name="Pearson M."/>
            <person name="Roberts A."/>
            <person name="Saif S."/>
            <person name="Shea T."/>
            <person name="Shenoy N."/>
            <person name="Sisk P."/>
            <person name="Stolte C."/>
            <person name="Sykes S."/>
            <person name="White J."/>
            <person name="Yandava C."/>
            <person name="Haas B."/>
            <person name="Nusbaum C."/>
            <person name="Birren B."/>
        </authorList>
    </citation>
    <scope>NUCLEOTIDE SEQUENCE [LARGE SCALE GENOMIC DNA]</scope>
    <source>
        <strain evidence="14">p1A1 Lamole</strain>
    </source>
</reference>
<keyword evidence="4 10" id="KW-0479">Metal-binding</keyword>
<dbReference type="PROSITE" id="PS00822">
    <property type="entry name" value="CYTO_HEME_LYASE_2"/>
    <property type="match status" value="1"/>
</dbReference>
<evidence type="ECO:0000256" key="6">
    <source>
        <dbReference type="ARBA" id="ARBA00023004"/>
    </source>
</evidence>
<dbReference type="STRING" id="683840.U5HD60"/>
<dbReference type="PANTHER" id="PTHR12743">
    <property type="entry name" value="CYTOCHROME C1 HEME LYASE"/>
    <property type="match status" value="1"/>
</dbReference>
<reference evidence="12" key="2">
    <citation type="submission" date="2010-11" db="EMBL/GenBank/DDBJ databases">
        <authorList>
            <consortium name="The Broad Institute Genome Sequencing Platform"/>
            <person name="Earl A."/>
            <person name="Ward D."/>
            <person name="Feldgarden M."/>
            <person name="Gevers D."/>
            <person name="Butler R."/>
            <person name="Young S.K."/>
            <person name="Zeng Q."/>
            <person name="Gargeya S."/>
            <person name="Fitzgerald M."/>
            <person name="Haas B."/>
            <person name="Abouelleil A."/>
            <person name="Alvarado L."/>
            <person name="Arachchi H.M."/>
            <person name="Berlin A."/>
            <person name="Brown A."/>
            <person name="Chapman S.B."/>
            <person name="Chen Z."/>
            <person name="Dunbar C."/>
            <person name="Freedman E."/>
            <person name="Gearin G."/>
            <person name="Gellesch M."/>
            <person name="Goldberg J."/>
            <person name="Griggs A."/>
            <person name="Gujja S."/>
            <person name="Heilman E."/>
            <person name="Heiman D."/>
            <person name="Howarth C."/>
            <person name="Larson L."/>
            <person name="Lui A."/>
            <person name="MacDonald P.J.P."/>
            <person name="Mehta T."/>
            <person name="Montmayeur A."/>
            <person name="Murphy C."/>
            <person name="Neiman D."/>
            <person name="Pearson M."/>
            <person name="Priest M."/>
            <person name="Roberts A."/>
            <person name="Saif S."/>
            <person name="Shea T."/>
            <person name="Shenoy N."/>
            <person name="Sisk P."/>
            <person name="Stolte C."/>
            <person name="Sykes S."/>
            <person name="White J."/>
            <person name="Yandava C."/>
            <person name="Wortman J."/>
            <person name="Nusbaum C."/>
            <person name="Birren B."/>
        </authorList>
    </citation>
    <scope>NUCLEOTIDE SEQUENCE</scope>
    <source>
        <strain evidence="12">P1A1 Lamole</strain>
    </source>
</reference>
<comment type="catalytic activity">
    <reaction evidence="10">
        <text>holo-[cytochrome c] = apo-[cytochrome c] + heme b</text>
        <dbReference type="Rhea" id="RHEA:22648"/>
        <dbReference type="Rhea" id="RHEA-COMP:10725"/>
        <dbReference type="Rhea" id="RHEA-COMP:10726"/>
        <dbReference type="ChEBI" id="CHEBI:29950"/>
        <dbReference type="ChEBI" id="CHEBI:60344"/>
        <dbReference type="ChEBI" id="CHEBI:83739"/>
        <dbReference type="EC" id="4.4.1.17"/>
    </reaction>
</comment>
<keyword evidence="5 10" id="KW-0999">Mitochondrion inner membrane</keyword>
<feature type="compositionally biased region" description="Polar residues" evidence="11">
    <location>
        <begin position="315"/>
        <end position="324"/>
    </location>
</feature>
<dbReference type="GO" id="GO:0005743">
    <property type="term" value="C:mitochondrial inner membrane"/>
    <property type="evidence" value="ECO:0007669"/>
    <property type="project" value="UniProtKB-SubCell"/>
</dbReference>
<dbReference type="AlphaFoldDB" id="U5HD60"/>
<comment type="similarity">
    <text evidence="2 10">Belongs to the cytochrome c-type heme lyase family.</text>
</comment>
<dbReference type="EnsemblFungi" id="MVLG_05077T0">
    <property type="protein sequence ID" value="MVLG_05077T0"/>
    <property type="gene ID" value="MVLG_05077"/>
</dbReference>
<evidence type="ECO:0000313" key="12">
    <source>
        <dbReference type="EMBL" id="KDE04511.1"/>
    </source>
</evidence>
<dbReference type="OMA" id="QCPIPHE"/>
<keyword evidence="8 10" id="KW-0472">Membrane</keyword>
<dbReference type="Proteomes" id="UP000017200">
    <property type="component" value="Unassembled WGS sequence"/>
</dbReference>
<feature type="compositionally biased region" description="Low complexity" evidence="11">
    <location>
        <begin position="1"/>
        <end position="21"/>
    </location>
</feature>
<keyword evidence="9 10" id="KW-0456">Lyase</keyword>
<feature type="region of interest" description="Disordered" evidence="11">
    <location>
        <begin position="313"/>
        <end position="333"/>
    </location>
</feature>
<evidence type="ECO:0000313" key="13">
    <source>
        <dbReference type="EnsemblFungi" id="MVLG_05077T0"/>
    </source>
</evidence>
<reference evidence="13" key="4">
    <citation type="submission" date="2015-06" db="UniProtKB">
        <authorList>
            <consortium name="EnsemblFungi"/>
        </authorList>
    </citation>
    <scope>IDENTIFICATION</scope>
</reference>
<dbReference type="Pfam" id="PF01265">
    <property type="entry name" value="Cyto_heme_lyase"/>
    <property type="match status" value="1"/>
</dbReference>
<feature type="compositionally biased region" description="Polar residues" evidence="11">
    <location>
        <begin position="61"/>
        <end position="82"/>
    </location>
</feature>
<dbReference type="OrthoDB" id="4243at2759"/>
<evidence type="ECO:0000256" key="3">
    <source>
        <dbReference type="ARBA" id="ARBA00022617"/>
    </source>
</evidence>
<feature type="region of interest" description="Disordered" evidence="11">
    <location>
        <begin position="104"/>
        <end position="143"/>
    </location>
</feature>
<comment type="subcellular location">
    <subcellularLocation>
        <location evidence="1 10">Mitochondrion inner membrane</location>
    </subcellularLocation>
</comment>
<feature type="region of interest" description="Disordered" evidence="11">
    <location>
        <begin position="1"/>
        <end position="28"/>
    </location>
</feature>
<evidence type="ECO:0000256" key="1">
    <source>
        <dbReference type="ARBA" id="ARBA00004273"/>
    </source>
</evidence>
<keyword evidence="3 10" id="KW-0349">Heme</keyword>
<evidence type="ECO:0000256" key="11">
    <source>
        <dbReference type="SAM" id="MobiDB-lite"/>
    </source>
</evidence>
<dbReference type="EMBL" id="GL541705">
    <property type="protein sequence ID" value="KDE04511.1"/>
    <property type="molecule type" value="Genomic_DNA"/>
</dbReference>